<gene>
    <name evidence="2" type="ORF">ABHN84_01905</name>
</gene>
<dbReference type="InterPro" id="IPR051266">
    <property type="entry name" value="CLCR"/>
</dbReference>
<organism evidence="2 3">
    <name type="scientific">Shewanella vesiculosa</name>
    <dbReference type="NCBI Taxonomy" id="518738"/>
    <lineage>
        <taxon>Bacteria</taxon>
        <taxon>Pseudomonadati</taxon>
        <taxon>Pseudomonadota</taxon>
        <taxon>Gammaproteobacteria</taxon>
        <taxon>Alteromonadales</taxon>
        <taxon>Shewanellaceae</taxon>
        <taxon>Shewanella</taxon>
    </lineage>
</organism>
<feature type="domain" description="VWFA" evidence="1">
    <location>
        <begin position="230"/>
        <end position="412"/>
    </location>
</feature>
<dbReference type="PROSITE" id="PS50234">
    <property type="entry name" value="VWFA"/>
    <property type="match status" value="1"/>
</dbReference>
<dbReference type="PANTHER" id="PTHR10579:SF43">
    <property type="entry name" value="ZINC FINGER (C3HC4-TYPE RING FINGER) FAMILY PROTEIN"/>
    <property type="match status" value="1"/>
</dbReference>
<reference evidence="2 3" key="1">
    <citation type="submission" date="2024-05" db="EMBL/GenBank/DDBJ databases">
        <title>Genome sequencing of Marine Estuary Bacteria, Shewanella vesiculosa and S. baltica, and Pseudomonas syringae.</title>
        <authorList>
            <person name="Gurung A."/>
            <person name="Maclea K.S."/>
        </authorList>
    </citation>
    <scope>NUCLEOTIDE SEQUENCE [LARGE SCALE GENOMIC DNA]</scope>
    <source>
        <strain evidence="2 3">1A</strain>
    </source>
</reference>
<dbReference type="PROSITE" id="PS51257">
    <property type="entry name" value="PROKAR_LIPOPROTEIN"/>
    <property type="match status" value="1"/>
</dbReference>
<accession>A0ABV0FJN9</accession>
<dbReference type="Pfam" id="PF12450">
    <property type="entry name" value="vWF_A"/>
    <property type="match status" value="1"/>
</dbReference>
<dbReference type="InterPro" id="IPR021908">
    <property type="entry name" value="YfbK_C"/>
</dbReference>
<dbReference type="Pfam" id="PF12034">
    <property type="entry name" value="YfbK_C"/>
    <property type="match status" value="1"/>
</dbReference>
<comment type="caution">
    <text evidence="2">The sequence shown here is derived from an EMBL/GenBank/DDBJ whole genome shotgun (WGS) entry which is preliminary data.</text>
</comment>
<evidence type="ECO:0000259" key="1">
    <source>
        <dbReference type="PROSITE" id="PS50234"/>
    </source>
</evidence>
<dbReference type="InterPro" id="IPR002035">
    <property type="entry name" value="VWF_A"/>
</dbReference>
<dbReference type="PANTHER" id="PTHR10579">
    <property type="entry name" value="CALCIUM-ACTIVATED CHLORIDE CHANNEL REGULATOR"/>
    <property type="match status" value="1"/>
</dbReference>
<dbReference type="Pfam" id="PF13519">
    <property type="entry name" value="VWA_2"/>
    <property type="match status" value="1"/>
</dbReference>
<proteinExistence type="predicted"/>
<dbReference type="InterPro" id="IPR022156">
    <property type="entry name" value="Uncharacterised_YfbK_N"/>
</dbReference>
<dbReference type="EMBL" id="JBDPZN010000001">
    <property type="protein sequence ID" value="MEO3681044.1"/>
    <property type="molecule type" value="Genomic_DNA"/>
</dbReference>
<evidence type="ECO:0000313" key="2">
    <source>
        <dbReference type="EMBL" id="MEO3681044.1"/>
    </source>
</evidence>
<dbReference type="Gene3D" id="3.40.50.410">
    <property type="entry name" value="von Willebrand factor, type A domain"/>
    <property type="match status" value="1"/>
</dbReference>
<keyword evidence="3" id="KW-1185">Reference proteome</keyword>
<dbReference type="Proteomes" id="UP001477278">
    <property type="component" value="Unassembled WGS sequence"/>
</dbReference>
<dbReference type="CDD" id="cd01465">
    <property type="entry name" value="vWA_subgroup"/>
    <property type="match status" value="1"/>
</dbReference>
<dbReference type="SMART" id="SM00327">
    <property type="entry name" value="VWA"/>
    <property type="match status" value="1"/>
</dbReference>
<dbReference type="InterPro" id="IPR036465">
    <property type="entry name" value="vWFA_dom_sf"/>
</dbReference>
<name>A0ABV0FJN9_9GAMM</name>
<evidence type="ECO:0000313" key="3">
    <source>
        <dbReference type="Proteomes" id="UP001477278"/>
    </source>
</evidence>
<dbReference type="SUPFAM" id="SSF53300">
    <property type="entry name" value="vWA-like"/>
    <property type="match status" value="1"/>
</dbReference>
<sequence>MNTKISHNLSYHCKRLQHSVLTITIIAMIVSGCAPEPKEGSQSKAQDATIEVESSLQQASSKQGQIQALNDASPVSYQQAASLVTEERQLTRTKAIDHPAGYRNVSSLEAKSRSMTLLPSNNDKFTSVVQNGNMVAGETPVSTFSIDVDTGSYSTTRKLINQGQLPLKNSVRVEELVNYFSYDYPAPTRENTPFSVTTELAPSPYNQDTQLLQIGIKGYDIAPDKLGVSNLVLLLDVSGSMSSNDKLPLLKQALLMLSQQLSAQDKVSIVVYAGASGVVLDGVAGNDFSAINIALSQLSAQGGTNGSQGIQLAYQIAQKHFIENGSNRVILATDGDFNLGMTDHQQLVDYVASQSKKGIGLSTLGFGLGSGTASYNDHLLEQLSNKANGQYAYIDTLNEARKVLVDQLHATLLTIAHDVKIQIEFNPAVVSEYRLIGYENRMLNRSDFNNDAVDAGEIGAGHTVTALYELRYNDSHQRLVDPLRYAQSQSESVSGAKNTNESRSGQLSTVNEVAFLKLRYKAIGEQASQLITYSISRDQQLTHLHQASDDFRFAAAVAGFGQLLNHNDYVHDTDYTKLITLAESAMGQDHFGYRHEFVQMLKTASVLSQALAPGVNRLNQ</sequence>
<protein>
    <submittedName>
        <fullName evidence="2">VWA domain-containing protein</fullName>
    </submittedName>
</protein>